<comment type="function">
    <text evidence="7">May be involved in telomere capping.</text>
</comment>
<dbReference type="AlphaFoldDB" id="A0A642VA52"/>
<comment type="similarity">
    <text evidence="8">Belongs to the MTC6 family.</text>
</comment>
<dbReference type="GO" id="GO:0016020">
    <property type="term" value="C:membrane"/>
    <property type="evidence" value="ECO:0007669"/>
    <property type="project" value="UniProtKB-SubCell"/>
</dbReference>
<evidence type="ECO:0000256" key="2">
    <source>
        <dbReference type="ARBA" id="ARBA00022692"/>
    </source>
</evidence>
<comment type="subcellular location">
    <subcellularLocation>
        <location evidence="1">Membrane</location>
        <topology evidence="1">Single-pass type I membrane protein</topology>
    </subcellularLocation>
</comment>
<evidence type="ECO:0000256" key="5">
    <source>
        <dbReference type="ARBA" id="ARBA00023136"/>
    </source>
</evidence>
<accession>A0A642VA52</accession>
<feature type="domain" description="MTC6 partial TIM-barrel" evidence="11">
    <location>
        <begin position="2"/>
        <end position="297"/>
    </location>
</feature>
<feature type="transmembrane region" description="Helical" evidence="10">
    <location>
        <begin position="432"/>
        <end position="452"/>
    </location>
</feature>
<evidence type="ECO:0000256" key="8">
    <source>
        <dbReference type="ARBA" id="ARBA00038159"/>
    </source>
</evidence>
<dbReference type="InterPro" id="IPR057530">
    <property type="entry name" value="TIM-barrel_MTC6"/>
</dbReference>
<dbReference type="PANTHER" id="PTHR35518">
    <property type="entry name" value="MAINTENANCE OF TELOMOERE CAPPING"/>
    <property type="match status" value="1"/>
</dbReference>
<organism evidence="12 13">
    <name type="scientific">Trichomonascus ciferrii</name>
    <dbReference type="NCBI Taxonomy" id="44093"/>
    <lineage>
        <taxon>Eukaryota</taxon>
        <taxon>Fungi</taxon>
        <taxon>Dikarya</taxon>
        <taxon>Ascomycota</taxon>
        <taxon>Saccharomycotina</taxon>
        <taxon>Dipodascomycetes</taxon>
        <taxon>Dipodascales</taxon>
        <taxon>Trichomonascaceae</taxon>
        <taxon>Trichomonascus</taxon>
        <taxon>Trichomonascus ciferrii complex</taxon>
    </lineage>
</organism>
<evidence type="ECO:0000256" key="10">
    <source>
        <dbReference type="SAM" id="Phobius"/>
    </source>
</evidence>
<keyword evidence="6" id="KW-0325">Glycoprotein</keyword>
<keyword evidence="2 10" id="KW-0812">Transmembrane</keyword>
<protein>
    <recommendedName>
        <fullName evidence="9">Maintenance of telomere capping protein 6</fullName>
    </recommendedName>
</protein>
<reference evidence="12" key="1">
    <citation type="journal article" date="2019" name="G3 (Bethesda)">
        <title>Genome Assemblies of Two Rare Opportunistic Yeast Pathogens: Diutina rugosa (syn. Candida rugosa) and Trichomonascus ciferrii (syn. Candida ciferrii).</title>
        <authorList>
            <person name="Mixao V."/>
            <person name="Saus E."/>
            <person name="Hansen A.P."/>
            <person name="Lass-Florl C."/>
            <person name="Gabaldon T."/>
        </authorList>
    </citation>
    <scope>NUCLEOTIDE SEQUENCE</scope>
    <source>
        <strain evidence="12">CBS 4856</strain>
    </source>
</reference>
<dbReference type="EMBL" id="SWFS01000250">
    <property type="protein sequence ID" value="KAA8912658.1"/>
    <property type="molecule type" value="Genomic_DNA"/>
</dbReference>
<evidence type="ECO:0000259" key="11">
    <source>
        <dbReference type="Pfam" id="PF25506"/>
    </source>
</evidence>
<evidence type="ECO:0000313" key="12">
    <source>
        <dbReference type="EMBL" id="KAA8912658.1"/>
    </source>
</evidence>
<keyword evidence="13" id="KW-1185">Reference proteome</keyword>
<sequence>MSSAVFSEYDYTTEALDVFKRVLGSGYRSLYFNLYWNEDLNEFQLCPGKVPNTGAADSIKKVEGLYGNHYCQRNFSLDDILLQMSEYIKATDTDISVNVMLMRLYLYRLDDTKSDGKVAQNISSKLISYLDNRIYTPVDLRNDRDEGFTFGVSGKSKKGYPTAHRFLLELKKRIMVSVTYMNLDRDAYDISQDEDIVFEIDEDSSGPDYMDADESNDAGISYVTDETPKMCHSNSSEYLSTINSTTVKTWRTILDTKDNPFTTENIRDYVQCGFSPVINTGLKTIQELAGPVDASIWTWSLEQPTWKHSHNKTNEEDGPVAWKCAILDTDGWKVANCYEKYKALCRTNNMAYNWNVGEKEENYFEAINACEGQHYFSVPRTALQNKAAMIELNDSLPVWIDLNSISVDNCWVTGGPYASCPYHPVSNNRNEVVKLSIAAMVAFLLIVLILLLKLDKVPLKKHQYRWRRLVNKAAEEEYEGVPA</sequence>
<proteinExistence type="inferred from homology"/>
<gene>
    <name evidence="12" type="ORF">TRICI_003421</name>
</gene>
<evidence type="ECO:0000256" key="1">
    <source>
        <dbReference type="ARBA" id="ARBA00004479"/>
    </source>
</evidence>
<comment type="caution">
    <text evidence="12">The sequence shown here is derived from an EMBL/GenBank/DDBJ whole genome shotgun (WGS) entry which is preliminary data.</text>
</comment>
<evidence type="ECO:0000256" key="3">
    <source>
        <dbReference type="ARBA" id="ARBA00022729"/>
    </source>
</evidence>
<dbReference type="VEuPathDB" id="FungiDB:TRICI_003421"/>
<dbReference type="Pfam" id="PF25506">
    <property type="entry name" value="TIM-barrel_MTC6"/>
    <property type="match status" value="1"/>
</dbReference>
<evidence type="ECO:0000313" key="13">
    <source>
        <dbReference type="Proteomes" id="UP000761534"/>
    </source>
</evidence>
<dbReference type="OrthoDB" id="5573651at2759"/>
<keyword evidence="4 10" id="KW-1133">Transmembrane helix</keyword>
<evidence type="ECO:0000256" key="6">
    <source>
        <dbReference type="ARBA" id="ARBA00023180"/>
    </source>
</evidence>
<evidence type="ECO:0000256" key="4">
    <source>
        <dbReference type="ARBA" id="ARBA00022989"/>
    </source>
</evidence>
<dbReference type="InterPro" id="IPR051008">
    <property type="entry name" value="Telomere_Capping_Maintenance"/>
</dbReference>
<name>A0A642VA52_9ASCO</name>
<keyword evidence="5 10" id="KW-0472">Membrane</keyword>
<dbReference type="PANTHER" id="PTHR35518:SF2">
    <property type="entry name" value="MAINTENANCE OF TELOMERE CAPPING PROTEIN 6"/>
    <property type="match status" value="1"/>
</dbReference>
<keyword evidence="3" id="KW-0732">Signal</keyword>
<evidence type="ECO:0000256" key="9">
    <source>
        <dbReference type="ARBA" id="ARBA00039865"/>
    </source>
</evidence>
<evidence type="ECO:0000256" key="7">
    <source>
        <dbReference type="ARBA" id="ARBA00037703"/>
    </source>
</evidence>
<dbReference type="Proteomes" id="UP000761534">
    <property type="component" value="Unassembled WGS sequence"/>
</dbReference>